<dbReference type="EMBL" id="CP026100">
    <property type="protein sequence ID" value="AYV48262.1"/>
    <property type="molecule type" value="Genomic_DNA"/>
</dbReference>
<dbReference type="PRINTS" id="PR00039">
    <property type="entry name" value="HTHLYSR"/>
</dbReference>
<keyword evidence="2" id="KW-0805">Transcription regulation</keyword>
<dbReference type="CDD" id="cd08414">
    <property type="entry name" value="PBP2_LTTR_aromatics_like"/>
    <property type="match status" value="1"/>
</dbReference>
<name>A0A2N5CL25_9CAUL</name>
<dbReference type="GO" id="GO:0032993">
    <property type="term" value="C:protein-DNA complex"/>
    <property type="evidence" value="ECO:0007669"/>
    <property type="project" value="TreeGrafter"/>
</dbReference>
<evidence type="ECO:0000313" key="6">
    <source>
        <dbReference type="EMBL" id="AYV48262.1"/>
    </source>
</evidence>
<dbReference type="InterPro" id="IPR000847">
    <property type="entry name" value="LysR_HTH_N"/>
</dbReference>
<keyword evidence="4" id="KW-0804">Transcription</keyword>
<dbReference type="FunFam" id="1.10.10.10:FF:000001">
    <property type="entry name" value="LysR family transcriptional regulator"/>
    <property type="match status" value="1"/>
</dbReference>
<accession>A0A2N5CL25</accession>
<dbReference type="SUPFAM" id="SSF53850">
    <property type="entry name" value="Periplasmic binding protein-like II"/>
    <property type="match status" value="1"/>
</dbReference>
<dbReference type="Gene3D" id="1.10.10.10">
    <property type="entry name" value="Winged helix-like DNA-binding domain superfamily/Winged helix DNA-binding domain"/>
    <property type="match status" value="1"/>
</dbReference>
<evidence type="ECO:0000256" key="1">
    <source>
        <dbReference type="ARBA" id="ARBA00009437"/>
    </source>
</evidence>
<comment type="similarity">
    <text evidence="1">Belongs to the LysR transcriptional regulatory family.</text>
</comment>
<dbReference type="Proteomes" id="UP000234483">
    <property type="component" value="Unassembled WGS sequence"/>
</dbReference>
<dbReference type="SUPFAM" id="SSF46785">
    <property type="entry name" value="Winged helix' DNA-binding domain"/>
    <property type="match status" value="1"/>
</dbReference>
<dbReference type="KEGG" id="cfh:C1707_19460"/>
<dbReference type="PANTHER" id="PTHR30346:SF0">
    <property type="entry name" value="HCA OPERON TRANSCRIPTIONAL ACTIVATOR HCAR"/>
    <property type="match status" value="1"/>
</dbReference>
<dbReference type="Pfam" id="PF03466">
    <property type="entry name" value="LysR_substrate"/>
    <property type="match status" value="1"/>
</dbReference>
<organism evidence="7 8">
    <name type="scientific">Caulobacter flavus</name>
    <dbReference type="NCBI Taxonomy" id="1679497"/>
    <lineage>
        <taxon>Bacteria</taxon>
        <taxon>Pseudomonadati</taxon>
        <taxon>Pseudomonadota</taxon>
        <taxon>Alphaproteobacteria</taxon>
        <taxon>Caulobacterales</taxon>
        <taxon>Caulobacteraceae</taxon>
        <taxon>Caulobacter</taxon>
    </lineage>
</organism>
<keyword evidence="3" id="KW-0238">DNA-binding</keyword>
<evidence type="ECO:0000256" key="3">
    <source>
        <dbReference type="ARBA" id="ARBA00023125"/>
    </source>
</evidence>
<evidence type="ECO:0000313" key="8">
    <source>
        <dbReference type="Proteomes" id="UP000234483"/>
    </source>
</evidence>
<dbReference type="PANTHER" id="PTHR30346">
    <property type="entry name" value="TRANSCRIPTIONAL DUAL REGULATOR HCAR-RELATED"/>
    <property type="match status" value="1"/>
</dbReference>
<reference evidence="6 9" key="2">
    <citation type="submission" date="2018-01" db="EMBL/GenBank/DDBJ databases">
        <title>Complete genome sequence of Caulobacter flavus RHGG3.</title>
        <authorList>
            <person name="Yang E."/>
        </authorList>
    </citation>
    <scope>NUCLEOTIDE SEQUENCE [LARGE SCALE GENOMIC DNA]</scope>
    <source>
        <strain evidence="6 9">RHGG3</strain>
    </source>
</reference>
<dbReference type="GO" id="GO:0003677">
    <property type="term" value="F:DNA binding"/>
    <property type="evidence" value="ECO:0007669"/>
    <property type="project" value="UniProtKB-KW"/>
</dbReference>
<evidence type="ECO:0000313" key="7">
    <source>
        <dbReference type="EMBL" id="PLR06422.1"/>
    </source>
</evidence>
<dbReference type="Proteomes" id="UP000281192">
    <property type="component" value="Chromosome"/>
</dbReference>
<dbReference type="InterPro" id="IPR036388">
    <property type="entry name" value="WH-like_DNA-bd_sf"/>
</dbReference>
<dbReference type="InterPro" id="IPR036390">
    <property type="entry name" value="WH_DNA-bd_sf"/>
</dbReference>
<dbReference type="EMBL" id="PJRQ01000052">
    <property type="protein sequence ID" value="PLR06422.1"/>
    <property type="molecule type" value="Genomic_DNA"/>
</dbReference>
<evidence type="ECO:0000256" key="4">
    <source>
        <dbReference type="ARBA" id="ARBA00023163"/>
    </source>
</evidence>
<evidence type="ECO:0000259" key="5">
    <source>
        <dbReference type="PROSITE" id="PS50931"/>
    </source>
</evidence>
<dbReference type="Pfam" id="PF00126">
    <property type="entry name" value="HTH_1"/>
    <property type="match status" value="1"/>
</dbReference>
<dbReference type="AlphaFoldDB" id="A0A2N5CL25"/>
<evidence type="ECO:0000256" key="2">
    <source>
        <dbReference type="ARBA" id="ARBA00023015"/>
    </source>
</evidence>
<dbReference type="Gene3D" id="3.40.190.10">
    <property type="entry name" value="Periplasmic binding protein-like II"/>
    <property type="match status" value="2"/>
</dbReference>
<dbReference type="GO" id="GO:0003700">
    <property type="term" value="F:DNA-binding transcription factor activity"/>
    <property type="evidence" value="ECO:0007669"/>
    <property type="project" value="InterPro"/>
</dbReference>
<keyword evidence="9" id="KW-1185">Reference proteome</keyword>
<protein>
    <recommendedName>
        <fullName evidence="5">HTH lysR-type domain-containing protein</fullName>
    </recommendedName>
</protein>
<dbReference type="InterPro" id="IPR005119">
    <property type="entry name" value="LysR_subst-bd"/>
</dbReference>
<dbReference type="PROSITE" id="PS50931">
    <property type="entry name" value="HTH_LYSR"/>
    <property type="match status" value="1"/>
</dbReference>
<dbReference type="OrthoDB" id="9796526at2"/>
<gene>
    <name evidence="6" type="ORF">C1707_19460</name>
    <name evidence="7" type="ORF">CFHF_24830</name>
</gene>
<evidence type="ECO:0000313" key="9">
    <source>
        <dbReference type="Proteomes" id="UP000281192"/>
    </source>
</evidence>
<sequence length="319" mass="34799">MFGPAQYETDLDGRGLAWRGPDRLRGIKLHQVRYVVSAAEHRSFRQAAAALHVEQSTVSRRVRDLEHQLGAALFERSACGVRLTTIGERFLVEARAAMDQLEGAAGLARELGAAEASRLRIGVSAPVGEGGLGDWLRRAFEAAGTLMVQVAEASPAELRRALDLQAIDLICEFGGRPQGHIKAHRLWREPLMVLMRRDHVLAGCESLAWADLADAPLILARDHAGAVEDALQARGYRGDHAETRREAVGLATLVSLVAWGQGLTILPACLVGTSHPEVLAIPLEHETIDVMALWSSRNNRPVLARFLRLLTRLDPPGRS</sequence>
<proteinExistence type="inferred from homology"/>
<feature type="domain" description="HTH lysR-type" evidence="5">
    <location>
        <begin position="27"/>
        <end position="84"/>
    </location>
</feature>
<reference evidence="7 8" key="1">
    <citation type="submission" date="2017-12" db="EMBL/GenBank/DDBJ databases">
        <title>The genome sequence of Caulobacter flavus CGMCC1 15093.</title>
        <authorList>
            <person name="Gao J."/>
            <person name="Mao X."/>
            <person name="Sun J."/>
        </authorList>
    </citation>
    <scope>NUCLEOTIDE SEQUENCE [LARGE SCALE GENOMIC DNA]</scope>
    <source>
        <strain evidence="7 8">CGMCC1 15093</strain>
    </source>
</reference>